<keyword evidence="5" id="KW-0539">Nucleus</keyword>
<dbReference type="Proteomes" id="UP000031036">
    <property type="component" value="Unassembled WGS sequence"/>
</dbReference>
<dbReference type="SUPFAM" id="SSF54211">
    <property type="entry name" value="Ribosomal protein S5 domain 2-like"/>
    <property type="match status" value="1"/>
</dbReference>
<evidence type="ECO:0000259" key="6">
    <source>
        <dbReference type="Pfam" id="PF01138"/>
    </source>
</evidence>
<dbReference type="GO" id="GO:0006364">
    <property type="term" value="P:rRNA processing"/>
    <property type="evidence" value="ECO:0007669"/>
    <property type="project" value="UniProtKB-KW"/>
</dbReference>
<dbReference type="OrthoDB" id="27298at2759"/>
<dbReference type="InterPro" id="IPR036345">
    <property type="entry name" value="ExoRNase_PH_dom2_sf"/>
</dbReference>
<dbReference type="AlphaFoldDB" id="A0A0B2W589"/>
<evidence type="ECO:0000256" key="3">
    <source>
        <dbReference type="ARBA" id="ARBA00022552"/>
    </source>
</evidence>
<reference evidence="7 8" key="1">
    <citation type="submission" date="2014-11" db="EMBL/GenBank/DDBJ databases">
        <title>Genetic blueprint of the zoonotic pathogen Toxocara canis.</title>
        <authorList>
            <person name="Zhu X.-Q."/>
            <person name="Korhonen P.K."/>
            <person name="Cai H."/>
            <person name="Young N.D."/>
            <person name="Nejsum P."/>
            <person name="von Samson-Himmelstjerna G."/>
            <person name="Boag P.R."/>
            <person name="Tan P."/>
            <person name="Li Q."/>
            <person name="Min J."/>
            <person name="Yang Y."/>
            <person name="Wang X."/>
            <person name="Fang X."/>
            <person name="Hall R.S."/>
            <person name="Hofmann A."/>
            <person name="Sternberg P.W."/>
            <person name="Jex A.R."/>
            <person name="Gasser R.B."/>
        </authorList>
    </citation>
    <scope>NUCLEOTIDE SEQUENCE [LARGE SCALE GENOMIC DNA]</scope>
    <source>
        <strain evidence="7">PN_DK_2014</strain>
    </source>
</reference>
<dbReference type="GO" id="GO:0000176">
    <property type="term" value="C:nuclear exosome (RNase complex)"/>
    <property type="evidence" value="ECO:0007669"/>
    <property type="project" value="TreeGrafter"/>
</dbReference>
<dbReference type="SUPFAM" id="SSF55666">
    <property type="entry name" value="Ribonuclease PH domain 2-like"/>
    <property type="match status" value="1"/>
</dbReference>
<dbReference type="GO" id="GO:0034475">
    <property type="term" value="P:U4 snRNA 3'-end processing"/>
    <property type="evidence" value="ECO:0007669"/>
    <property type="project" value="TreeGrafter"/>
</dbReference>
<dbReference type="STRING" id="6265.A0A0B2W589"/>
<keyword evidence="8" id="KW-1185">Reference proteome</keyword>
<dbReference type="InterPro" id="IPR020568">
    <property type="entry name" value="Ribosomal_Su5_D2-typ_SF"/>
</dbReference>
<dbReference type="Pfam" id="PF01138">
    <property type="entry name" value="RNase_PH"/>
    <property type="match status" value="1"/>
</dbReference>
<dbReference type="InterPro" id="IPR050080">
    <property type="entry name" value="RNase_PH"/>
</dbReference>
<dbReference type="InterPro" id="IPR027408">
    <property type="entry name" value="PNPase/RNase_PH_dom_sf"/>
</dbReference>
<organism evidence="7 8">
    <name type="scientific">Toxocara canis</name>
    <name type="common">Canine roundworm</name>
    <dbReference type="NCBI Taxonomy" id="6265"/>
    <lineage>
        <taxon>Eukaryota</taxon>
        <taxon>Metazoa</taxon>
        <taxon>Ecdysozoa</taxon>
        <taxon>Nematoda</taxon>
        <taxon>Chromadorea</taxon>
        <taxon>Rhabditida</taxon>
        <taxon>Spirurina</taxon>
        <taxon>Ascaridomorpha</taxon>
        <taxon>Ascaridoidea</taxon>
        <taxon>Toxocaridae</taxon>
        <taxon>Toxocara</taxon>
    </lineage>
</organism>
<sequence length="276" mass="30022">MRTIETKNAIPMCYALTVTMSGYRLSGEACILQRRVVIMEVENMSTPSSSATEPVASKHRQLRAELNFLPRADGSCALEQGGTLVWASVNGPGDVASSKRLDDKLYVEVVYRHGQSSLCSVRENRLLTSVIEQIVDCVKYPHKMIAVTIQEMHSDGSEMAASATSACLALLDSGIAMNGVFCGICVSHSGDTFVLDPCLKVAAEADSIFTFVFKSFVTAAKGRRTILVGCCTDGTYEYGVFEAALKLAREASADVFLFLREAMQRKLSIDSWMVAQ</sequence>
<evidence type="ECO:0000313" key="8">
    <source>
        <dbReference type="Proteomes" id="UP000031036"/>
    </source>
</evidence>
<dbReference type="GO" id="GO:0071051">
    <property type="term" value="P:poly(A)-dependent snoRNA 3'-end processing"/>
    <property type="evidence" value="ECO:0007669"/>
    <property type="project" value="TreeGrafter"/>
</dbReference>
<evidence type="ECO:0000256" key="4">
    <source>
        <dbReference type="ARBA" id="ARBA00022835"/>
    </source>
</evidence>
<dbReference type="GO" id="GO:0016075">
    <property type="term" value="P:rRNA catabolic process"/>
    <property type="evidence" value="ECO:0007669"/>
    <property type="project" value="TreeGrafter"/>
</dbReference>
<dbReference type="OMA" id="VIWCGIN"/>
<protein>
    <submittedName>
        <fullName evidence="7">Exosome complex component RRP46</fullName>
    </submittedName>
</protein>
<dbReference type="Gene3D" id="3.30.230.70">
    <property type="entry name" value="GHMP Kinase, N-terminal domain"/>
    <property type="match status" value="1"/>
</dbReference>
<evidence type="ECO:0000256" key="5">
    <source>
        <dbReference type="ARBA" id="ARBA00023242"/>
    </source>
</evidence>
<evidence type="ECO:0000256" key="2">
    <source>
        <dbReference type="ARBA" id="ARBA00006678"/>
    </source>
</evidence>
<gene>
    <name evidence="7" type="primary">EXOSC5</name>
    <name evidence="7" type="ORF">Tcan_03913</name>
</gene>
<evidence type="ECO:0000256" key="1">
    <source>
        <dbReference type="ARBA" id="ARBA00004123"/>
    </source>
</evidence>
<dbReference type="PANTHER" id="PTHR11953">
    <property type="entry name" value="EXOSOME COMPLEX COMPONENT"/>
    <property type="match status" value="1"/>
</dbReference>
<evidence type="ECO:0000313" key="7">
    <source>
        <dbReference type="EMBL" id="KHN88809.1"/>
    </source>
</evidence>
<dbReference type="CDD" id="cd11372">
    <property type="entry name" value="RNase_PH_RRP46"/>
    <property type="match status" value="1"/>
</dbReference>
<keyword evidence="3" id="KW-0698">rRNA processing</keyword>
<dbReference type="GO" id="GO:0005730">
    <property type="term" value="C:nucleolus"/>
    <property type="evidence" value="ECO:0007669"/>
    <property type="project" value="TreeGrafter"/>
</dbReference>
<dbReference type="InterPro" id="IPR001247">
    <property type="entry name" value="ExoRNase_PH_dom1"/>
</dbReference>
<dbReference type="GO" id="GO:0071028">
    <property type="term" value="P:nuclear mRNA surveillance"/>
    <property type="evidence" value="ECO:0007669"/>
    <property type="project" value="TreeGrafter"/>
</dbReference>
<comment type="subcellular location">
    <subcellularLocation>
        <location evidence="1">Nucleus</location>
    </subcellularLocation>
</comment>
<feature type="domain" description="Exoribonuclease phosphorolytic" evidence="6">
    <location>
        <begin position="60"/>
        <end position="175"/>
    </location>
</feature>
<proteinExistence type="inferred from homology"/>
<dbReference type="GO" id="GO:0003723">
    <property type="term" value="F:RNA binding"/>
    <property type="evidence" value="ECO:0007669"/>
    <property type="project" value="TreeGrafter"/>
</dbReference>
<keyword evidence="4" id="KW-0271">Exosome</keyword>
<accession>A0A0B2W589</accession>
<dbReference type="GO" id="GO:0000177">
    <property type="term" value="C:cytoplasmic exosome (RNase complex)"/>
    <property type="evidence" value="ECO:0007669"/>
    <property type="project" value="TreeGrafter"/>
</dbReference>
<name>A0A0B2W589_TOXCA</name>
<dbReference type="EMBL" id="JPKZ01000173">
    <property type="protein sequence ID" value="KHN88809.1"/>
    <property type="molecule type" value="Genomic_DNA"/>
</dbReference>
<dbReference type="PANTHER" id="PTHR11953:SF1">
    <property type="entry name" value="EXOSOME COMPLEX COMPONENT RRP46"/>
    <property type="match status" value="1"/>
</dbReference>
<comment type="similarity">
    <text evidence="2">Belongs to the RNase PH family.</text>
</comment>
<comment type="caution">
    <text evidence="7">The sequence shown here is derived from an EMBL/GenBank/DDBJ whole genome shotgun (WGS) entry which is preliminary data.</text>
</comment>